<dbReference type="AlphaFoldDB" id="A0AA87ZZU8"/>
<evidence type="ECO:0000256" key="1">
    <source>
        <dbReference type="SAM" id="MobiDB-lite"/>
    </source>
</evidence>
<evidence type="ECO:0000313" key="3">
    <source>
        <dbReference type="Proteomes" id="UP001187192"/>
    </source>
</evidence>
<gene>
    <name evidence="2" type="ORF">TIFTF001_012882</name>
</gene>
<name>A0AA87ZZU8_FICCA</name>
<dbReference type="Proteomes" id="UP001187192">
    <property type="component" value="Unassembled WGS sequence"/>
</dbReference>
<reference evidence="2" key="1">
    <citation type="submission" date="2023-07" db="EMBL/GenBank/DDBJ databases">
        <title>draft genome sequence of fig (Ficus carica).</title>
        <authorList>
            <person name="Takahashi T."/>
            <person name="Nishimura K."/>
        </authorList>
    </citation>
    <scope>NUCLEOTIDE SEQUENCE</scope>
</reference>
<dbReference type="EMBL" id="BTGU01000017">
    <property type="protein sequence ID" value="GMN43682.1"/>
    <property type="molecule type" value="Genomic_DNA"/>
</dbReference>
<sequence length="107" mass="11844">MEGGRGVERESFSIVWLEGNDEGEERYQPRDSLLANGVPPRVEGSPGQWVCCRLSELACAHLGSWGAKALKQSQSLQIVISQTQRPQSNWKGEEKKPRVQPSNPGDL</sequence>
<evidence type="ECO:0000313" key="2">
    <source>
        <dbReference type="EMBL" id="GMN43682.1"/>
    </source>
</evidence>
<organism evidence="2 3">
    <name type="scientific">Ficus carica</name>
    <name type="common">Common fig</name>
    <dbReference type="NCBI Taxonomy" id="3494"/>
    <lineage>
        <taxon>Eukaryota</taxon>
        <taxon>Viridiplantae</taxon>
        <taxon>Streptophyta</taxon>
        <taxon>Embryophyta</taxon>
        <taxon>Tracheophyta</taxon>
        <taxon>Spermatophyta</taxon>
        <taxon>Magnoliopsida</taxon>
        <taxon>eudicotyledons</taxon>
        <taxon>Gunneridae</taxon>
        <taxon>Pentapetalae</taxon>
        <taxon>rosids</taxon>
        <taxon>fabids</taxon>
        <taxon>Rosales</taxon>
        <taxon>Moraceae</taxon>
        <taxon>Ficeae</taxon>
        <taxon>Ficus</taxon>
    </lineage>
</organism>
<protein>
    <submittedName>
        <fullName evidence="2">Uncharacterized protein</fullName>
    </submittedName>
</protein>
<proteinExistence type="predicted"/>
<feature type="region of interest" description="Disordered" evidence="1">
    <location>
        <begin position="82"/>
        <end position="107"/>
    </location>
</feature>
<keyword evidence="3" id="KW-1185">Reference proteome</keyword>
<accession>A0AA87ZZU8</accession>
<comment type="caution">
    <text evidence="2">The sequence shown here is derived from an EMBL/GenBank/DDBJ whole genome shotgun (WGS) entry which is preliminary data.</text>
</comment>